<evidence type="ECO:0000256" key="1">
    <source>
        <dbReference type="SAM" id="Phobius"/>
    </source>
</evidence>
<comment type="caution">
    <text evidence="2">The sequence shown here is derived from an EMBL/GenBank/DDBJ whole genome shotgun (WGS) entry which is preliminary data.</text>
</comment>
<reference evidence="2 3" key="1">
    <citation type="submission" date="2017-07" db="EMBL/GenBank/DDBJ databases">
        <title>Tamlnaduibacter salinus (Mi-7) genome sequencing.</title>
        <authorList>
            <person name="Verma A."/>
            <person name="Krishnamurthi S."/>
        </authorList>
    </citation>
    <scope>NUCLEOTIDE SEQUENCE [LARGE SCALE GENOMIC DNA]</scope>
    <source>
        <strain evidence="2 3">Mi-7</strain>
    </source>
</reference>
<evidence type="ECO:0000313" key="2">
    <source>
        <dbReference type="EMBL" id="PAV25227.1"/>
    </source>
</evidence>
<feature type="transmembrane region" description="Helical" evidence="1">
    <location>
        <begin position="84"/>
        <end position="105"/>
    </location>
</feature>
<keyword evidence="3" id="KW-1185">Reference proteome</keyword>
<protein>
    <submittedName>
        <fullName evidence="2">Uncharacterized protein</fullName>
    </submittedName>
</protein>
<proteinExistence type="predicted"/>
<sequence length="122" mass="13208">MYVCIHCRQGLMDPVAQLDEVGHLDRYQCSYCGHQATIPPVAISVTQALSCLAGAGIALFLLFRHLGQALQAFQLGNGNMVTDLGLSLLATILLVGFVVTIIQAIQSMKTQLQYRHVPPRSG</sequence>
<gene>
    <name evidence="2" type="ORF">CF392_12115</name>
</gene>
<dbReference type="Proteomes" id="UP000218332">
    <property type="component" value="Unassembled WGS sequence"/>
</dbReference>
<name>A0A2A2I0Q3_9GAMM</name>
<keyword evidence="1" id="KW-1133">Transmembrane helix</keyword>
<dbReference type="EMBL" id="NMPM01000072">
    <property type="protein sequence ID" value="PAV25227.1"/>
    <property type="molecule type" value="Genomic_DNA"/>
</dbReference>
<keyword evidence="1" id="KW-0472">Membrane</keyword>
<dbReference type="AlphaFoldDB" id="A0A2A2I0Q3"/>
<evidence type="ECO:0000313" key="3">
    <source>
        <dbReference type="Proteomes" id="UP000218332"/>
    </source>
</evidence>
<keyword evidence="1" id="KW-0812">Transmembrane</keyword>
<accession>A0A2A2I0Q3</accession>
<organism evidence="2 3">
    <name type="scientific">Tamilnaduibacter salinus</name>
    <dbReference type="NCBI Taxonomy" id="1484056"/>
    <lineage>
        <taxon>Bacteria</taxon>
        <taxon>Pseudomonadati</taxon>
        <taxon>Pseudomonadota</taxon>
        <taxon>Gammaproteobacteria</taxon>
        <taxon>Pseudomonadales</taxon>
        <taxon>Marinobacteraceae</taxon>
        <taxon>Tamilnaduibacter</taxon>
    </lineage>
</organism>
<feature type="transmembrane region" description="Helical" evidence="1">
    <location>
        <begin position="41"/>
        <end position="63"/>
    </location>
</feature>